<dbReference type="InterPro" id="IPR050325">
    <property type="entry name" value="Prot/Nucl_acid_deglycase"/>
</dbReference>
<evidence type="ECO:0000313" key="5">
    <source>
        <dbReference type="EMBL" id="KAI7835502.1"/>
    </source>
</evidence>
<dbReference type="Proteomes" id="UP001205105">
    <property type="component" value="Unassembled WGS sequence"/>
</dbReference>
<protein>
    <recommendedName>
        <fullName evidence="7">DJ-1/PfpI domain-containing protein</fullName>
    </recommendedName>
</protein>
<keyword evidence="1" id="KW-0346">Stress response</keyword>
<comment type="caution">
    <text evidence="5">The sequence shown here is derived from an EMBL/GenBank/DDBJ whole genome shotgun (WGS) entry which is preliminary data.</text>
</comment>
<accession>A0AAD5DCI8</accession>
<feature type="region of interest" description="Disordered" evidence="4">
    <location>
        <begin position="270"/>
        <end position="328"/>
    </location>
</feature>
<reference evidence="5" key="1">
    <citation type="submission" date="2020-11" db="EMBL/GenBank/DDBJ databases">
        <title>Chlorella ohadii genome sequencing and assembly.</title>
        <authorList>
            <person name="Murik O."/>
            <person name="Treves H."/>
            <person name="Kedem I."/>
            <person name="Shotland Y."/>
            <person name="Kaplan A."/>
        </authorList>
    </citation>
    <scope>NUCLEOTIDE SEQUENCE</scope>
    <source>
        <strain evidence="5">1</strain>
    </source>
</reference>
<name>A0AAD5DCI8_9CHLO</name>
<dbReference type="GO" id="GO:0019243">
    <property type="term" value="P:methylglyoxal catabolic process to D-lactate via S-lactoyl-glutathione"/>
    <property type="evidence" value="ECO:0007669"/>
    <property type="project" value="TreeGrafter"/>
</dbReference>
<dbReference type="SUPFAM" id="SSF52317">
    <property type="entry name" value="Class I glutamine amidotransferase-like"/>
    <property type="match status" value="1"/>
</dbReference>
<keyword evidence="2" id="KW-0456">Lyase</keyword>
<evidence type="ECO:0000256" key="2">
    <source>
        <dbReference type="ARBA" id="ARBA00023239"/>
    </source>
</evidence>
<dbReference type="AlphaFoldDB" id="A0AAD5DCI8"/>
<evidence type="ECO:0008006" key="7">
    <source>
        <dbReference type="Google" id="ProtNLM"/>
    </source>
</evidence>
<dbReference type="GO" id="GO:0019172">
    <property type="term" value="F:glyoxalase III activity"/>
    <property type="evidence" value="ECO:0007669"/>
    <property type="project" value="TreeGrafter"/>
</dbReference>
<sequence>MSGKVLICATSATKLLDGRETGCWVEEVASPYLLWREKGFQVDLCSVKGGAIPWDAASCQEGSDFFTPEAQAFYKDEKLAEAWKNTKSIEQVLGGDIEHYDALFIPGGHGICFDGTSNGVCSPAHADQLLQRTLSMAACFPAAWTLFASCMNFAEMKLLVETFWANGKVVSAVCHGPAALTTAVGPDNQSIIKGRQVAGFSNHEEEAVGKTKAVPFLLEDKLKELGGDYVVGPDWQPLAVASGKLITGQNPGSSKRVAELVIEAVAPGLKEPVHGKGAGEGFHHREKRGEEEHHHDHHDEHPRPGVRHDAPDESKQRSSWHQSYRPPI</sequence>
<dbReference type="PANTHER" id="PTHR48094">
    <property type="entry name" value="PROTEIN/NUCLEIC ACID DEGLYCASE DJ-1-RELATED"/>
    <property type="match status" value="1"/>
</dbReference>
<keyword evidence="6" id="KW-1185">Reference proteome</keyword>
<evidence type="ECO:0000313" key="6">
    <source>
        <dbReference type="Proteomes" id="UP001205105"/>
    </source>
</evidence>
<dbReference type="Pfam" id="PF17124">
    <property type="entry name" value="ThiJ_like"/>
    <property type="match status" value="1"/>
</dbReference>
<dbReference type="InterPro" id="IPR032633">
    <property type="entry name" value="ThiJ-like"/>
</dbReference>
<dbReference type="PANTHER" id="PTHR48094:SF11">
    <property type="entry name" value="GLUTATHIONE-INDEPENDENT GLYOXALASE HSP31-RELATED"/>
    <property type="match status" value="1"/>
</dbReference>
<dbReference type="GO" id="GO:0005737">
    <property type="term" value="C:cytoplasm"/>
    <property type="evidence" value="ECO:0007669"/>
    <property type="project" value="TreeGrafter"/>
</dbReference>
<evidence type="ECO:0000256" key="3">
    <source>
        <dbReference type="ARBA" id="ARBA00038493"/>
    </source>
</evidence>
<evidence type="ECO:0000256" key="4">
    <source>
        <dbReference type="SAM" id="MobiDB-lite"/>
    </source>
</evidence>
<feature type="compositionally biased region" description="Basic and acidic residues" evidence="4">
    <location>
        <begin position="281"/>
        <end position="316"/>
    </location>
</feature>
<dbReference type="InterPro" id="IPR029062">
    <property type="entry name" value="Class_I_gatase-like"/>
</dbReference>
<evidence type="ECO:0000256" key="1">
    <source>
        <dbReference type="ARBA" id="ARBA00023016"/>
    </source>
</evidence>
<dbReference type="Gene3D" id="3.40.50.880">
    <property type="match status" value="1"/>
</dbReference>
<comment type="similarity">
    <text evidence="3">Belongs to the peptidase C56 family. HSP31-like subfamily.</text>
</comment>
<proteinExistence type="inferred from homology"/>
<gene>
    <name evidence="5" type="ORF">COHA_010597</name>
</gene>
<organism evidence="5 6">
    <name type="scientific">Chlorella ohadii</name>
    <dbReference type="NCBI Taxonomy" id="2649997"/>
    <lineage>
        <taxon>Eukaryota</taxon>
        <taxon>Viridiplantae</taxon>
        <taxon>Chlorophyta</taxon>
        <taxon>core chlorophytes</taxon>
        <taxon>Trebouxiophyceae</taxon>
        <taxon>Chlorellales</taxon>
        <taxon>Chlorellaceae</taxon>
        <taxon>Chlorella clade</taxon>
        <taxon>Chlorella</taxon>
    </lineage>
</organism>
<dbReference type="CDD" id="cd03141">
    <property type="entry name" value="GATase1_Hsp31_like"/>
    <property type="match status" value="1"/>
</dbReference>
<dbReference type="EMBL" id="JADXDR010000255">
    <property type="protein sequence ID" value="KAI7835502.1"/>
    <property type="molecule type" value="Genomic_DNA"/>
</dbReference>